<reference evidence="2" key="1">
    <citation type="journal article" date="2020" name="Nature">
        <title>Giant virus diversity and host interactions through global metagenomics.</title>
        <authorList>
            <person name="Schulz F."/>
            <person name="Roux S."/>
            <person name="Paez-Espino D."/>
            <person name="Jungbluth S."/>
            <person name="Walsh D.A."/>
            <person name="Denef V.J."/>
            <person name="McMahon K.D."/>
            <person name="Konstantinidis K.T."/>
            <person name="Eloe-Fadrosh E.A."/>
            <person name="Kyrpides N.C."/>
            <person name="Woyke T."/>
        </authorList>
    </citation>
    <scope>NUCLEOTIDE SEQUENCE</scope>
    <source>
        <strain evidence="2">GVMAG-M-3300023184-182</strain>
    </source>
</reference>
<sequence>MTRPLNTFNFITDYNERLMHETALIAITQLELWDFMQNFSGESFMSSRQPEIMQIYLKIEQLGYGLHSSASFGCIMRSMEYIAVNGIDEYREYYLSNFNNNNNVNNNTNNMNNDNNNNDNNNNNNTNNNANNNANNNTNDNNQI</sequence>
<name>A0A6C0HZ58_9ZZZZ</name>
<evidence type="ECO:0000256" key="1">
    <source>
        <dbReference type="SAM" id="MobiDB-lite"/>
    </source>
</evidence>
<evidence type="ECO:0000313" key="2">
    <source>
        <dbReference type="EMBL" id="QHT85839.1"/>
    </source>
</evidence>
<accession>A0A6C0HZ58</accession>
<protein>
    <submittedName>
        <fullName evidence="2">Uncharacterized protein</fullName>
    </submittedName>
</protein>
<organism evidence="2">
    <name type="scientific">viral metagenome</name>
    <dbReference type="NCBI Taxonomy" id="1070528"/>
    <lineage>
        <taxon>unclassified sequences</taxon>
        <taxon>metagenomes</taxon>
        <taxon>organismal metagenomes</taxon>
    </lineage>
</organism>
<proteinExistence type="predicted"/>
<dbReference type="AlphaFoldDB" id="A0A6C0HZ58"/>
<feature type="region of interest" description="Disordered" evidence="1">
    <location>
        <begin position="104"/>
        <end position="144"/>
    </location>
</feature>
<dbReference type="EMBL" id="MN740047">
    <property type="protein sequence ID" value="QHT85839.1"/>
    <property type="molecule type" value="Genomic_DNA"/>
</dbReference>